<comment type="caution">
    <text evidence="1">The sequence shown here is derived from an EMBL/GenBank/DDBJ whole genome shotgun (WGS) entry which is preliminary data.</text>
</comment>
<gene>
    <name evidence="1" type="ORF">S03H2_58902</name>
</gene>
<dbReference type="EMBL" id="BARU01037847">
    <property type="protein sequence ID" value="GAH78208.1"/>
    <property type="molecule type" value="Genomic_DNA"/>
</dbReference>
<sequence length="101" mass="11947">KSLAEYTHKRHKNGDIYWASWRFLPSILERSLEKETVPENKAVLEDMLALLLRKELRMFGGVEPVAEYFALPEFYSFTPTKYSWPEIPESLDIDYAFEVTR</sequence>
<organism evidence="1">
    <name type="scientific">marine sediment metagenome</name>
    <dbReference type="NCBI Taxonomy" id="412755"/>
    <lineage>
        <taxon>unclassified sequences</taxon>
        <taxon>metagenomes</taxon>
        <taxon>ecological metagenomes</taxon>
    </lineage>
</organism>
<dbReference type="AlphaFoldDB" id="X1K7Z6"/>
<protein>
    <submittedName>
        <fullName evidence="1">Uncharacterized protein</fullName>
    </submittedName>
</protein>
<feature type="non-terminal residue" evidence="1">
    <location>
        <position position="1"/>
    </location>
</feature>
<evidence type="ECO:0000313" key="1">
    <source>
        <dbReference type="EMBL" id="GAH78208.1"/>
    </source>
</evidence>
<proteinExistence type="predicted"/>
<name>X1K7Z6_9ZZZZ</name>
<reference evidence="1" key="1">
    <citation type="journal article" date="2014" name="Front. Microbiol.">
        <title>High frequency of phylogenetically diverse reductive dehalogenase-homologous genes in deep subseafloor sedimentary metagenomes.</title>
        <authorList>
            <person name="Kawai M."/>
            <person name="Futagami T."/>
            <person name="Toyoda A."/>
            <person name="Takaki Y."/>
            <person name="Nishi S."/>
            <person name="Hori S."/>
            <person name="Arai W."/>
            <person name="Tsubouchi T."/>
            <person name="Morono Y."/>
            <person name="Uchiyama I."/>
            <person name="Ito T."/>
            <person name="Fujiyama A."/>
            <person name="Inagaki F."/>
            <person name="Takami H."/>
        </authorList>
    </citation>
    <scope>NUCLEOTIDE SEQUENCE</scope>
    <source>
        <strain evidence="1">Expedition CK06-06</strain>
    </source>
</reference>
<accession>X1K7Z6</accession>